<dbReference type="EMBL" id="QXEC01000002">
    <property type="protein sequence ID" value="RIV40639.1"/>
    <property type="molecule type" value="Genomic_DNA"/>
</dbReference>
<dbReference type="RefSeq" id="WP_119572979.1">
    <property type="nucleotide sequence ID" value="NZ_QXEC01000002.1"/>
</dbReference>
<dbReference type="Proteomes" id="UP000283832">
    <property type="component" value="Unassembled WGS sequence"/>
</dbReference>
<gene>
    <name evidence="1" type="ORF">D2L64_03180</name>
</gene>
<comment type="caution">
    <text evidence="1">The sequence shown here is derived from an EMBL/GenBank/DDBJ whole genome shotgun (WGS) entry which is preliminary data.</text>
</comment>
<accession>A0A418MZ70</accession>
<protein>
    <submittedName>
        <fullName evidence="1">Uncharacterized protein</fullName>
    </submittedName>
</protein>
<keyword evidence="2" id="KW-1185">Reference proteome</keyword>
<dbReference type="AlphaFoldDB" id="A0A418MZ70"/>
<sequence length="143" mass="15745">MDVRTKFSDLIHAMARRDWGTVDRLLDDLETTGWHGGLQVIAAAFAIALNERFAAGHSRTDVARFVAETRSRFPAAQSLPIREMEALVQAALGKVDLIDNLSPETALQMQIVFLGTLLQDGHHTEPELEAFLADAESIAADYL</sequence>
<evidence type="ECO:0000313" key="2">
    <source>
        <dbReference type="Proteomes" id="UP000283832"/>
    </source>
</evidence>
<organism evidence="1 2">
    <name type="scientific">Micromonospora radicis</name>
    <dbReference type="NCBI Taxonomy" id="1894971"/>
    <lineage>
        <taxon>Bacteria</taxon>
        <taxon>Bacillati</taxon>
        <taxon>Actinomycetota</taxon>
        <taxon>Actinomycetes</taxon>
        <taxon>Micromonosporales</taxon>
        <taxon>Micromonosporaceae</taxon>
        <taxon>Micromonospora</taxon>
    </lineage>
</organism>
<proteinExistence type="predicted"/>
<evidence type="ECO:0000313" key="1">
    <source>
        <dbReference type="EMBL" id="RIV40639.1"/>
    </source>
</evidence>
<dbReference type="OrthoDB" id="3390729at2"/>
<reference evidence="1 2" key="1">
    <citation type="submission" date="2018-08" db="EMBL/GenBank/DDBJ databases">
        <title>Jishengella sp. nov., isolated from a root of Azadirachta indica A. Juss. var. siamensis Valenton.</title>
        <authorList>
            <person name="Kuncharoen N."/>
            <person name="Tanasupawat S."/>
            <person name="Kudo T."/>
            <person name="Ohkuma M."/>
        </authorList>
    </citation>
    <scope>NUCLEOTIDE SEQUENCE [LARGE SCALE GENOMIC DNA]</scope>
    <source>
        <strain evidence="1 2">AZ1-13</strain>
    </source>
</reference>
<name>A0A418MZ70_9ACTN</name>